<protein>
    <submittedName>
        <fullName evidence="8">Subtilisin DY</fullName>
        <ecNumber evidence="8">3.4.21.62</ecNumber>
    </submittedName>
</protein>
<feature type="active site" description="Charge relay system" evidence="5">
    <location>
        <position position="415"/>
    </location>
</feature>
<feature type="region of interest" description="Disordered" evidence="6">
    <location>
        <begin position="312"/>
        <end position="335"/>
    </location>
</feature>
<dbReference type="InterPro" id="IPR000209">
    <property type="entry name" value="Peptidase_S8/S53_dom"/>
</dbReference>
<dbReference type="InterPro" id="IPR022398">
    <property type="entry name" value="Peptidase_S8_His-AS"/>
</dbReference>
<evidence type="ECO:0000256" key="6">
    <source>
        <dbReference type="SAM" id="MobiDB-lite"/>
    </source>
</evidence>
<evidence type="ECO:0000256" key="2">
    <source>
        <dbReference type="ARBA" id="ARBA00022670"/>
    </source>
</evidence>
<dbReference type="InterPro" id="IPR015500">
    <property type="entry name" value="Peptidase_S8_subtilisin-rel"/>
</dbReference>
<evidence type="ECO:0000313" key="8">
    <source>
        <dbReference type="EMBL" id="QDU28287.1"/>
    </source>
</evidence>
<dbReference type="PANTHER" id="PTHR43806">
    <property type="entry name" value="PEPTIDASE S8"/>
    <property type="match status" value="1"/>
</dbReference>
<dbReference type="InterPro" id="IPR050131">
    <property type="entry name" value="Peptidase_S8_subtilisin-like"/>
</dbReference>
<evidence type="ECO:0000313" key="9">
    <source>
        <dbReference type="Proteomes" id="UP000315017"/>
    </source>
</evidence>
<evidence type="ECO:0000259" key="7">
    <source>
        <dbReference type="Pfam" id="PF00082"/>
    </source>
</evidence>
<evidence type="ECO:0000256" key="3">
    <source>
        <dbReference type="ARBA" id="ARBA00022801"/>
    </source>
</evidence>
<dbReference type="Pfam" id="PF00082">
    <property type="entry name" value="Peptidase_S8"/>
    <property type="match status" value="1"/>
</dbReference>
<feature type="domain" description="Peptidase S8/S53" evidence="7">
    <location>
        <begin position="288"/>
        <end position="663"/>
    </location>
</feature>
<reference evidence="8 9" key="1">
    <citation type="submission" date="2019-02" db="EMBL/GenBank/DDBJ databases">
        <title>Deep-cultivation of Planctomycetes and their phenomic and genomic characterization uncovers novel biology.</title>
        <authorList>
            <person name="Wiegand S."/>
            <person name="Jogler M."/>
            <person name="Boedeker C."/>
            <person name="Pinto D."/>
            <person name="Vollmers J."/>
            <person name="Rivas-Marin E."/>
            <person name="Kohn T."/>
            <person name="Peeters S.H."/>
            <person name="Heuer A."/>
            <person name="Rast P."/>
            <person name="Oberbeckmann S."/>
            <person name="Bunk B."/>
            <person name="Jeske O."/>
            <person name="Meyerdierks A."/>
            <person name="Storesund J.E."/>
            <person name="Kallscheuer N."/>
            <person name="Luecker S."/>
            <person name="Lage O.M."/>
            <person name="Pohl T."/>
            <person name="Merkel B.J."/>
            <person name="Hornburger P."/>
            <person name="Mueller R.-W."/>
            <person name="Bruemmer F."/>
            <person name="Labrenz M."/>
            <person name="Spormann A.M."/>
            <person name="Op den Camp H."/>
            <person name="Overmann J."/>
            <person name="Amann R."/>
            <person name="Jetten M.S.M."/>
            <person name="Mascher T."/>
            <person name="Medema M.H."/>
            <person name="Devos D.P."/>
            <person name="Kaster A.-K."/>
            <person name="Ovreas L."/>
            <person name="Rohde M."/>
            <person name="Galperin M.Y."/>
            <person name="Jogler C."/>
        </authorList>
    </citation>
    <scope>NUCLEOTIDE SEQUENCE [LARGE SCALE GENOMIC DNA]</scope>
    <source>
        <strain evidence="8 9">ETA_A8</strain>
    </source>
</reference>
<evidence type="ECO:0000256" key="5">
    <source>
        <dbReference type="PROSITE-ProRule" id="PRU01240"/>
    </source>
</evidence>
<dbReference type="EMBL" id="CP036274">
    <property type="protein sequence ID" value="QDU28287.1"/>
    <property type="molecule type" value="Genomic_DNA"/>
</dbReference>
<dbReference type="KEGG" id="aagg:ETAA8_33870"/>
<dbReference type="PANTHER" id="PTHR43806:SF11">
    <property type="entry name" value="CEREVISIN-RELATED"/>
    <property type="match status" value="1"/>
</dbReference>
<dbReference type="InterPro" id="IPR036852">
    <property type="entry name" value="Peptidase_S8/S53_dom_sf"/>
</dbReference>
<accession>A0A517YDH3</accession>
<dbReference type="PROSITE" id="PS51892">
    <property type="entry name" value="SUBTILASE"/>
    <property type="match status" value="1"/>
</dbReference>
<sequence length="675" mass="73762">MFLPTLFADEIRSLMLRSESIQRFMQDSPIFGDVWVAYAALADPQKSKRESESDDERIDLLLYPHRDSSAAALAEEIRKRLAQELIEGSPVPKYRLSLNDTHVAVRLSFAELIRVALPLTKWWQQYVCKFAAIDEGANEDSAEGESESDAESEVSAPTTMERIIALLDNPDVVQRLIQHLENPDAPRHSDSEPYAISYDLIWMIRIVGTIARKVVEKRKTDKHTPTKLIEATRNLLNGAKQSDPLGFHLWSVSLNRQITISTSKSTATIKADAARLLFTPKSNNLCWAVIDSGIDATHIAFRKFDETGVKKLPEFGPKTTKEQPTKKQSAKPKTAVHNSRVVKTFDFTKFRELLEIPIVGTAEASSINPVDERKAKSTQDALMNGQMLLWDQIASSIEVDYLTNGIENSIPKIQHGTHVAGILAADWRPGDKPGPPGGVLQGVCPDITLYDLRVVNERSTGAEFNVLAALQFIRFINSGKDQPVVHGVNISMSIPHDVANYACGRTPICDECDRLVGSGVVVVAAAGNLGYAQFTTDLGLRSDGYRAVSITDPGNAELAITVGATHRSHPHRYGVSYFSSRGPTGDGRAKPDILAPGEKIMAPVPNGDAKALDGTSMAAPHVSGAAALLMARHPELIGRPADIKRILCSTATDLGRTREFQGAGMLDVLRALQSV</sequence>
<dbReference type="PROSITE" id="PS00138">
    <property type="entry name" value="SUBTILASE_SER"/>
    <property type="match status" value="1"/>
</dbReference>
<feature type="active site" description="Charge relay system" evidence="5">
    <location>
        <position position="616"/>
    </location>
</feature>
<name>A0A517YDH3_9BACT</name>
<comment type="similarity">
    <text evidence="1 5">Belongs to the peptidase S8 family.</text>
</comment>
<dbReference type="AlphaFoldDB" id="A0A517YDH3"/>
<keyword evidence="3 5" id="KW-0378">Hydrolase</keyword>
<feature type="active site" description="Charge relay system" evidence="5">
    <location>
        <position position="291"/>
    </location>
</feature>
<dbReference type="EC" id="3.4.21.62" evidence="8"/>
<keyword evidence="4 5" id="KW-0720">Serine protease</keyword>
<keyword evidence="2 5" id="KW-0645">Protease</keyword>
<dbReference type="SUPFAM" id="SSF52743">
    <property type="entry name" value="Subtilisin-like"/>
    <property type="match status" value="1"/>
</dbReference>
<proteinExistence type="inferred from homology"/>
<dbReference type="PROSITE" id="PS00137">
    <property type="entry name" value="SUBTILASE_HIS"/>
    <property type="match status" value="1"/>
</dbReference>
<dbReference type="GO" id="GO:0004252">
    <property type="term" value="F:serine-type endopeptidase activity"/>
    <property type="evidence" value="ECO:0007669"/>
    <property type="project" value="UniProtKB-UniRule"/>
</dbReference>
<organism evidence="8 9">
    <name type="scientific">Anatilimnocola aggregata</name>
    <dbReference type="NCBI Taxonomy" id="2528021"/>
    <lineage>
        <taxon>Bacteria</taxon>
        <taxon>Pseudomonadati</taxon>
        <taxon>Planctomycetota</taxon>
        <taxon>Planctomycetia</taxon>
        <taxon>Pirellulales</taxon>
        <taxon>Pirellulaceae</taxon>
        <taxon>Anatilimnocola</taxon>
    </lineage>
</organism>
<keyword evidence="9" id="KW-1185">Reference proteome</keyword>
<evidence type="ECO:0000256" key="4">
    <source>
        <dbReference type="ARBA" id="ARBA00022825"/>
    </source>
</evidence>
<gene>
    <name evidence="8" type="primary">apr_1</name>
    <name evidence="8" type="ORF">ETAA8_33870</name>
</gene>
<dbReference type="InterPro" id="IPR023828">
    <property type="entry name" value="Peptidase_S8_Ser-AS"/>
</dbReference>
<feature type="compositionally biased region" description="Basic and acidic residues" evidence="6">
    <location>
        <begin position="312"/>
        <end position="325"/>
    </location>
</feature>
<dbReference type="GO" id="GO:0006508">
    <property type="term" value="P:proteolysis"/>
    <property type="evidence" value="ECO:0007669"/>
    <property type="project" value="UniProtKB-KW"/>
</dbReference>
<dbReference type="Gene3D" id="3.40.50.200">
    <property type="entry name" value="Peptidase S8/S53 domain"/>
    <property type="match status" value="1"/>
</dbReference>
<dbReference type="Proteomes" id="UP000315017">
    <property type="component" value="Chromosome"/>
</dbReference>
<evidence type="ECO:0000256" key="1">
    <source>
        <dbReference type="ARBA" id="ARBA00011073"/>
    </source>
</evidence>
<dbReference type="PRINTS" id="PR00723">
    <property type="entry name" value="SUBTILISIN"/>
</dbReference>